<comment type="caution">
    <text evidence="4">The sequence shown here is derived from an EMBL/GenBank/DDBJ whole genome shotgun (WGS) entry which is preliminary data.</text>
</comment>
<feature type="non-terminal residue" evidence="4">
    <location>
        <position position="1"/>
    </location>
</feature>
<accession>A0A7L2K1M4</accession>
<keyword evidence="5" id="KW-1185">Reference proteome</keyword>
<comment type="caution">
    <text evidence="2">Lacks conserved residue(s) required for the propagation of feature annotation.</text>
</comment>
<gene>
    <name evidence="4" type="primary">Srcrm</name>
    <name evidence="4" type="ORF">CINMEX_R14773</name>
</gene>
<feature type="domain" description="SRCR" evidence="3">
    <location>
        <begin position="21"/>
        <end position="66"/>
    </location>
</feature>
<dbReference type="InterPro" id="IPR036772">
    <property type="entry name" value="SRCR-like_dom_sf"/>
</dbReference>
<evidence type="ECO:0000313" key="5">
    <source>
        <dbReference type="Proteomes" id="UP000590623"/>
    </source>
</evidence>
<dbReference type="Proteomes" id="UP000590623">
    <property type="component" value="Unassembled WGS sequence"/>
</dbReference>
<evidence type="ECO:0000313" key="4">
    <source>
        <dbReference type="EMBL" id="NXR29789.1"/>
    </source>
</evidence>
<name>A0A7L2K1M4_CINMU</name>
<feature type="non-terminal residue" evidence="4">
    <location>
        <position position="144"/>
    </location>
</feature>
<dbReference type="InterPro" id="IPR001190">
    <property type="entry name" value="SRCR"/>
</dbReference>
<evidence type="ECO:0000256" key="2">
    <source>
        <dbReference type="PROSITE-ProRule" id="PRU00196"/>
    </source>
</evidence>
<dbReference type="OrthoDB" id="9204095at2759"/>
<keyword evidence="1" id="KW-1015">Disulfide bond</keyword>
<organism evidence="4 5">
    <name type="scientific">Cinclus mexicanus</name>
    <name type="common">American dipper</name>
    <dbReference type="NCBI Taxonomy" id="161649"/>
    <lineage>
        <taxon>Eukaryota</taxon>
        <taxon>Metazoa</taxon>
        <taxon>Chordata</taxon>
        <taxon>Craniata</taxon>
        <taxon>Vertebrata</taxon>
        <taxon>Euteleostomi</taxon>
        <taxon>Archelosauria</taxon>
        <taxon>Archosauria</taxon>
        <taxon>Dinosauria</taxon>
        <taxon>Saurischia</taxon>
        <taxon>Theropoda</taxon>
        <taxon>Coelurosauria</taxon>
        <taxon>Aves</taxon>
        <taxon>Neognathae</taxon>
        <taxon>Neoaves</taxon>
        <taxon>Telluraves</taxon>
        <taxon>Australaves</taxon>
        <taxon>Passeriformes</taxon>
        <taxon>Cinclidae</taxon>
        <taxon>Cinclus</taxon>
    </lineage>
</organism>
<dbReference type="SUPFAM" id="SSF56487">
    <property type="entry name" value="SRCR-like"/>
    <property type="match status" value="1"/>
</dbReference>
<sequence length="144" mass="15834">KPPCAAGNAAAVNCSGIVESLRLVEHESWCSGWLELAISTGAWRRVPGEVSLIRNFSEVCRELGCGELDKSDVVAGPVYLQYINTNERAIMDSVVKTIMKMTTVMTRPSEELPSYLFTDSVEIDVLRYWLTTAPAGIPHGVEIF</sequence>
<proteinExistence type="predicted"/>
<dbReference type="EMBL" id="VWYM01031672">
    <property type="protein sequence ID" value="NXR29789.1"/>
    <property type="molecule type" value="Genomic_DNA"/>
</dbReference>
<dbReference type="PROSITE" id="PS50287">
    <property type="entry name" value="SRCR_2"/>
    <property type="match status" value="1"/>
</dbReference>
<reference evidence="4 5" key="1">
    <citation type="submission" date="2019-09" db="EMBL/GenBank/DDBJ databases">
        <title>Bird 10,000 Genomes (B10K) Project - Family phase.</title>
        <authorList>
            <person name="Zhang G."/>
        </authorList>
    </citation>
    <scope>NUCLEOTIDE SEQUENCE [LARGE SCALE GENOMIC DNA]</scope>
    <source>
        <strain evidence="4">B10K-DU-001-77</strain>
        <tissue evidence="4">Muscle</tissue>
    </source>
</reference>
<evidence type="ECO:0000259" key="3">
    <source>
        <dbReference type="PROSITE" id="PS50287"/>
    </source>
</evidence>
<evidence type="ECO:0000256" key="1">
    <source>
        <dbReference type="ARBA" id="ARBA00023157"/>
    </source>
</evidence>
<dbReference type="GO" id="GO:0016020">
    <property type="term" value="C:membrane"/>
    <property type="evidence" value="ECO:0007669"/>
    <property type="project" value="InterPro"/>
</dbReference>
<dbReference type="AlphaFoldDB" id="A0A7L2K1M4"/>
<dbReference type="Gene3D" id="3.10.250.10">
    <property type="entry name" value="SRCR-like domain"/>
    <property type="match status" value="1"/>
</dbReference>
<protein>
    <submittedName>
        <fullName evidence="4">SRCRM protein</fullName>
    </submittedName>
</protein>